<organism evidence="1 2">
    <name type="scientific">Dioscorea zingiberensis</name>
    <dbReference type="NCBI Taxonomy" id="325984"/>
    <lineage>
        <taxon>Eukaryota</taxon>
        <taxon>Viridiplantae</taxon>
        <taxon>Streptophyta</taxon>
        <taxon>Embryophyta</taxon>
        <taxon>Tracheophyta</taxon>
        <taxon>Spermatophyta</taxon>
        <taxon>Magnoliopsida</taxon>
        <taxon>Liliopsida</taxon>
        <taxon>Dioscoreales</taxon>
        <taxon>Dioscoreaceae</taxon>
        <taxon>Dioscorea</taxon>
    </lineage>
</organism>
<sequence length="99" mass="10902">MSLEDEGEKPSLECPIEITLQPPKPRLRYTREFLLSFGDLDVCRKLPSGFDASVLRGVGGLPLQNLKQVDYGSIPSRLDSSSSYSHGGSGVGYPFLWIE</sequence>
<keyword evidence="2" id="KW-1185">Reference proteome</keyword>
<name>A0A9D5C8P2_9LILI</name>
<dbReference type="AlphaFoldDB" id="A0A9D5C8P2"/>
<evidence type="ECO:0000313" key="1">
    <source>
        <dbReference type="EMBL" id="KAJ0968308.1"/>
    </source>
</evidence>
<comment type="caution">
    <text evidence="1">The sequence shown here is derived from an EMBL/GenBank/DDBJ whole genome shotgun (WGS) entry which is preliminary data.</text>
</comment>
<dbReference type="OrthoDB" id="1923709at2759"/>
<reference evidence="1" key="1">
    <citation type="submission" date="2021-03" db="EMBL/GenBank/DDBJ databases">
        <authorList>
            <person name="Li Z."/>
            <person name="Yang C."/>
        </authorList>
    </citation>
    <scope>NUCLEOTIDE SEQUENCE</scope>
    <source>
        <strain evidence="1">Dzin_1.0</strain>
        <tissue evidence="1">Leaf</tissue>
    </source>
</reference>
<reference evidence="1" key="2">
    <citation type="journal article" date="2022" name="Hortic Res">
        <title>The genome of Dioscorea zingiberensis sheds light on the biosynthesis, origin and evolution of the medicinally important diosgenin saponins.</title>
        <authorList>
            <person name="Li Y."/>
            <person name="Tan C."/>
            <person name="Li Z."/>
            <person name="Guo J."/>
            <person name="Li S."/>
            <person name="Chen X."/>
            <person name="Wang C."/>
            <person name="Dai X."/>
            <person name="Yang H."/>
            <person name="Song W."/>
            <person name="Hou L."/>
            <person name="Xu J."/>
            <person name="Tong Z."/>
            <person name="Xu A."/>
            <person name="Yuan X."/>
            <person name="Wang W."/>
            <person name="Yang Q."/>
            <person name="Chen L."/>
            <person name="Sun Z."/>
            <person name="Wang K."/>
            <person name="Pan B."/>
            <person name="Chen J."/>
            <person name="Bao Y."/>
            <person name="Liu F."/>
            <person name="Qi X."/>
            <person name="Gang D.R."/>
            <person name="Wen J."/>
            <person name="Li J."/>
        </authorList>
    </citation>
    <scope>NUCLEOTIDE SEQUENCE</scope>
    <source>
        <strain evidence="1">Dzin_1.0</strain>
    </source>
</reference>
<dbReference type="EMBL" id="JAGGNH010000007">
    <property type="protein sequence ID" value="KAJ0968308.1"/>
    <property type="molecule type" value="Genomic_DNA"/>
</dbReference>
<dbReference type="Proteomes" id="UP001085076">
    <property type="component" value="Miscellaneous, Linkage group lg07"/>
</dbReference>
<dbReference type="PANTHER" id="PTHR34802">
    <property type="entry name" value="CHORISMATE SYNTHASE"/>
    <property type="match status" value="1"/>
</dbReference>
<evidence type="ECO:0000313" key="2">
    <source>
        <dbReference type="Proteomes" id="UP001085076"/>
    </source>
</evidence>
<protein>
    <submittedName>
        <fullName evidence="1">Uncharacterized protein</fullName>
    </submittedName>
</protein>
<gene>
    <name evidence="1" type="ORF">J5N97_025225</name>
</gene>
<dbReference type="PANTHER" id="PTHR34802:SF1">
    <property type="entry name" value="CHORISMATE SYNTHASE"/>
    <property type="match status" value="1"/>
</dbReference>
<proteinExistence type="predicted"/>
<accession>A0A9D5C8P2</accession>